<sequence length="251" mass="27638">MVQFSKEPNNLCNVNTFKHSGLATAKTISVQAGKDSGVVLATIKTNKHKYPSALVHKTVMKLGNIPRLLVSLKFSVISFTNSNRFYGVKEKNSERVLELLVLHGDDVPVLLPDIGNLELVFDCLLCVLFLGCGSGLSGETLSESGNQWIDVALERDVEGDLLLSDTCQDLGFMDGVINGDISISVVQWICYADRSSHNPRLRLKAFFGSLYRSGVVVDFSPQVAKGEFPLAAFYGGEEISKYKDLDCRKRR</sequence>
<dbReference type="Gene3D" id="3.40.50.150">
    <property type="entry name" value="Vaccinia Virus protein VP39"/>
    <property type="match status" value="1"/>
</dbReference>
<keyword evidence="3" id="KW-1185">Reference proteome</keyword>
<dbReference type="InterPro" id="IPR029004">
    <property type="entry name" value="Ribosomal_eL28/Mak16"/>
</dbReference>
<accession>A0AAD4TIC3</accession>
<proteinExistence type="predicted"/>
<reference evidence="2" key="1">
    <citation type="submission" date="2022-04" db="EMBL/GenBank/DDBJ databases">
        <title>A functionally conserved STORR gene fusion in Papaver species that diverged 16.8 million years ago.</title>
        <authorList>
            <person name="Catania T."/>
        </authorList>
    </citation>
    <scope>NUCLEOTIDE SEQUENCE</scope>
    <source>
        <strain evidence="2">S-188037</strain>
    </source>
</reference>
<dbReference type="GO" id="GO:0070476">
    <property type="term" value="P:rRNA (guanine-N7)-methylation"/>
    <property type="evidence" value="ECO:0007669"/>
    <property type="project" value="InterPro"/>
</dbReference>
<feature type="domain" description="Ribosomal eL28/Mak16" evidence="1">
    <location>
        <begin position="3"/>
        <end position="73"/>
    </location>
</feature>
<dbReference type="Gene3D" id="3.30.390.110">
    <property type="match status" value="1"/>
</dbReference>
<dbReference type="PANTHER" id="PTHR12734">
    <property type="entry name" value="METHYLTRANSFERASE-RELATED"/>
    <property type="match status" value="1"/>
</dbReference>
<dbReference type="InterPro" id="IPR029063">
    <property type="entry name" value="SAM-dependent_MTases_sf"/>
</dbReference>
<evidence type="ECO:0000313" key="3">
    <source>
        <dbReference type="Proteomes" id="UP001202328"/>
    </source>
</evidence>
<gene>
    <name evidence="2" type="ORF">MKW98_020632</name>
</gene>
<dbReference type="Proteomes" id="UP001202328">
    <property type="component" value="Unassembled WGS sequence"/>
</dbReference>
<dbReference type="GO" id="GO:0016435">
    <property type="term" value="F:rRNA (guanine) methyltransferase activity"/>
    <property type="evidence" value="ECO:0007669"/>
    <property type="project" value="InterPro"/>
</dbReference>
<protein>
    <recommendedName>
        <fullName evidence="1">Ribosomal eL28/Mak16 domain-containing protein</fullName>
    </recommendedName>
</protein>
<dbReference type="Pfam" id="PF01778">
    <property type="entry name" value="Ribosomal_L28e"/>
    <property type="match status" value="1"/>
</dbReference>
<dbReference type="GO" id="GO:0005730">
    <property type="term" value="C:nucleolus"/>
    <property type="evidence" value="ECO:0007669"/>
    <property type="project" value="TreeGrafter"/>
</dbReference>
<dbReference type="EMBL" id="JAJJMB010001184">
    <property type="protein sequence ID" value="KAI3957990.1"/>
    <property type="molecule type" value="Genomic_DNA"/>
</dbReference>
<dbReference type="AlphaFoldDB" id="A0AAD4TIC3"/>
<evidence type="ECO:0000313" key="2">
    <source>
        <dbReference type="EMBL" id="KAI3957990.1"/>
    </source>
</evidence>
<dbReference type="InterPro" id="IPR039769">
    <property type="entry name" value="Bud23-like"/>
</dbReference>
<evidence type="ECO:0000259" key="1">
    <source>
        <dbReference type="Pfam" id="PF01778"/>
    </source>
</evidence>
<dbReference type="PANTHER" id="PTHR12734:SF0">
    <property type="entry name" value="18S RRNA (GUANINE-N(7))-METHYLTRANSFERASE-RELATED"/>
    <property type="match status" value="1"/>
</dbReference>
<comment type="caution">
    <text evidence="2">The sequence shown here is derived from an EMBL/GenBank/DDBJ whole genome shotgun (WGS) entry which is preliminary data.</text>
</comment>
<organism evidence="2 3">
    <name type="scientific">Papaver atlanticum</name>
    <dbReference type="NCBI Taxonomy" id="357466"/>
    <lineage>
        <taxon>Eukaryota</taxon>
        <taxon>Viridiplantae</taxon>
        <taxon>Streptophyta</taxon>
        <taxon>Embryophyta</taxon>
        <taxon>Tracheophyta</taxon>
        <taxon>Spermatophyta</taxon>
        <taxon>Magnoliopsida</taxon>
        <taxon>Ranunculales</taxon>
        <taxon>Papaveraceae</taxon>
        <taxon>Papaveroideae</taxon>
        <taxon>Papaver</taxon>
    </lineage>
</organism>
<name>A0AAD4TIC3_9MAGN</name>